<gene>
    <name evidence="2" type="ORF">NS220_03475</name>
</gene>
<evidence type="ECO:0000313" key="2">
    <source>
        <dbReference type="EMBL" id="KTR96141.1"/>
    </source>
</evidence>
<evidence type="ECO:0000259" key="1">
    <source>
        <dbReference type="PROSITE" id="PS51819"/>
    </source>
</evidence>
<proteinExistence type="predicted"/>
<dbReference type="Gene3D" id="3.10.180.10">
    <property type="entry name" value="2,3-Dihydroxybiphenyl 1,2-Dioxygenase, domain 1"/>
    <property type="match status" value="1"/>
</dbReference>
<dbReference type="OrthoDB" id="9804907at2"/>
<dbReference type="EMBL" id="LDRT01000018">
    <property type="protein sequence ID" value="KTR96141.1"/>
    <property type="molecule type" value="Genomic_DNA"/>
</dbReference>
<accession>A0A147F069</accession>
<feature type="domain" description="VOC" evidence="1">
    <location>
        <begin position="5"/>
        <end position="126"/>
    </location>
</feature>
<dbReference type="InterPro" id="IPR029068">
    <property type="entry name" value="Glyas_Bleomycin-R_OHBP_Dase"/>
</dbReference>
<dbReference type="InterPro" id="IPR004360">
    <property type="entry name" value="Glyas_Fos-R_dOase_dom"/>
</dbReference>
<sequence>MFDSRGAFSGFAVDDLDAAHRFYADTLGLTVEVLADSGFLSLRLGSGGSVLVYGKPHHTPASFTVLNFPVADVEAAVDDLRARGVETKIYDDADLPTDARGIMREGGPLIAWFRDPAGNVLAVLEE</sequence>
<dbReference type="SUPFAM" id="SSF54593">
    <property type="entry name" value="Glyoxalase/Bleomycin resistance protein/Dihydroxybiphenyl dioxygenase"/>
    <property type="match status" value="1"/>
</dbReference>
<dbReference type="PATRIC" id="fig|2033.6.peg.1313"/>
<dbReference type="AlphaFoldDB" id="A0A147F069"/>
<reference evidence="2 3" key="1">
    <citation type="journal article" date="2016" name="Front. Microbiol.">
        <title>Genomic Resource of Rice Seed Associated Bacteria.</title>
        <authorList>
            <person name="Midha S."/>
            <person name="Bansal K."/>
            <person name="Sharma S."/>
            <person name="Kumar N."/>
            <person name="Patil P.P."/>
            <person name="Chaudhry V."/>
            <person name="Patil P.B."/>
        </authorList>
    </citation>
    <scope>NUCLEOTIDE SEQUENCE [LARGE SCALE GENOMIC DNA]</scope>
    <source>
        <strain evidence="2 3">NS220</strain>
    </source>
</reference>
<dbReference type="PROSITE" id="PS51819">
    <property type="entry name" value="VOC"/>
    <property type="match status" value="1"/>
</dbReference>
<comment type="caution">
    <text evidence="2">The sequence shown here is derived from an EMBL/GenBank/DDBJ whole genome shotgun (WGS) entry which is preliminary data.</text>
</comment>
<organism evidence="2 3">
    <name type="scientific">Microbacterium testaceum</name>
    <name type="common">Aureobacterium testaceum</name>
    <name type="synonym">Brevibacterium testaceum</name>
    <dbReference type="NCBI Taxonomy" id="2033"/>
    <lineage>
        <taxon>Bacteria</taxon>
        <taxon>Bacillati</taxon>
        <taxon>Actinomycetota</taxon>
        <taxon>Actinomycetes</taxon>
        <taxon>Micrococcales</taxon>
        <taxon>Microbacteriaceae</taxon>
        <taxon>Microbacterium</taxon>
    </lineage>
</organism>
<protein>
    <submittedName>
        <fullName evidence="2">Glyoxalase</fullName>
    </submittedName>
</protein>
<dbReference type="InterPro" id="IPR037523">
    <property type="entry name" value="VOC_core"/>
</dbReference>
<dbReference type="RefSeq" id="WP_058622709.1">
    <property type="nucleotide sequence ID" value="NZ_LDRT01000018.1"/>
</dbReference>
<evidence type="ECO:0000313" key="3">
    <source>
        <dbReference type="Proteomes" id="UP000075025"/>
    </source>
</evidence>
<dbReference type="Pfam" id="PF00903">
    <property type="entry name" value="Glyoxalase"/>
    <property type="match status" value="1"/>
</dbReference>
<name>A0A147F069_MICTE</name>
<dbReference type="Proteomes" id="UP000075025">
    <property type="component" value="Unassembled WGS sequence"/>
</dbReference>